<dbReference type="AlphaFoldDB" id="W0UZQ1"/>
<reference evidence="1 2" key="1">
    <citation type="journal article" date="2015" name="Genome Announc.">
        <title>Genome Sequence of Mushroom Soft-Rot Pathogen Janthinobacterium agaricidamnosum.</title>
        <authorList>
            <person name="Graupner K."/>
            <person name="Lackner G."/>
            <person name="Hertweck C."/>
        </authorList>
    </citation>
    <scope>NUCLEOTIDE SEQUENCE [LARGE SCALE GENOMIC DNA]</scope>
    <source>
        <strain evidence="2">NBRC 102515 / DSM 9628</strain>
    </source>
</reference>
<protein>
    <recommendedName>
        <fullName evidence="3">Zinc-finger domain-containing protein</fullName>
    </recommendedName>
</protein>
<dbReference type="STRING" id="1349767.GJA_441"/>
<dbReference type="KEGG" id="jag:GJA_441"/>
<dbReference type="HOGENOM" id="CLU_201783_0_0_4"/>
<proteinExistence type="predicted"/>
<name>W0UZQ1_9BURK</name>
<evidence type="ECO:0000313" key="1">
    <source>
        <dbReference type="EMBL" id="CDG81101.1"/>
    </source>
</evidence>
<dbReference type="Proteomes" id="UP000027604">
    <property type="component" value="Chromosome I"/>
</dbReference>
<dbReference type="eggNOG" id="ENOG502ZF13">
    <property type="taxonomic scope" value="Bacteria"/>
</dbReference>
<evidence type="ECO:0008006" key="3">
    <source>
        <dbReference type="Google" id="ProtNLM"/>
    </source>
</evidence>
<dbReference type="RefSeq" id="WP_038488246.1">
    <property type="nucleotide sequence ID" value="NZ_BCTH01000023.1"/>
</dbReference>
<evidence type="ECO:0000313" key="2">
    <source>
        <dbReference type="Proteomes" id="UP000027604"/>
    </source>
</evidence>
<keyword evidence="2" id="KW-1185">Reference proteome</keyword>
<gene>
    <name evidence="1" type="ORF">GJA_441</name>
</gene>
<dbReference type="PATRIC" id="fig|1349767.4.peg.2155"/>
<accession>W0UZQ1</accession>
<sequence length="72" mass="7788">MSKPSSASSPASSLTCRDTTYLVCDARDRALTGHEQALLAGHIQSCPYCKVAAQQFSQLFSQLDELLARSQP</sequence>
<dbReference type="EMBL" id="HG322949">
    <property type="protein sequence ID" value="CDG81101.1"/>
    <property type="molecule type" value="Genomic_DNA"/>
</dbReference>
<organism evidence="1 2">
    <name type="scientific">Janthinobacterium agaricidamnosum NBRC 102515 = DSM 9628</name>
    <dbReference type="NCBI Taxonomy" id="1349767"/>
    <lineage>
        <taxon>Bacteria</taxon>
        <taxon>Pseudomonadati</taxon>
        <taxon>Pseudomonadota</taxon>
        <taxon>Betaproteobacteria</taxon>
        <taxon>Burkholderiales</taxon>
        <taxon>Oxalobacteraceae</taxon>
        <taxon>Janthinobacterium</taxon>
    </lineage>
</organism>
<dbReference type="OrthoDB" id="8759597at2"/>